<dbReference type="Proteomes" id="UP000002700">
    <property type="component" value="Chromosome I"/>
</dbReference>
<dbReference type="KEGG" id="bpm:BURPS1710b_1292"/>
<sequence>MDFFVLDAAPGPLDEHVVAPSPVAAHRQPELSAQHGVGERARRELTVLIDVHDAWPPVAGKRNVTSGASTACEASNAVAGRWAKIVRPAQSTSLRGVLRAAMRPAFRHSELLGLFRLTRPARRRYRHDRLDFSARARMMAALGCRAECAPPDCRRAAAARCFPAFVPAAFLVSASFQSVTRAVRGRAIPGLCAATPETFMSMHLYRGFEIHPLIYPRLASVDGRAHNYEAGFDAAVRICFPRTDATASASRVFKLDNAQAFDSAGDARRASLRHAEYLIDRHGGERWSSAGGA</sequence>
<protein>
    <submittedName>
        <fullName evidence="1">Uncharacterized protein</fullName>
    </submittedName>
</protein>
<evidence type="ECO:0000313" key="2">
    <source>
        <dbReference type="Proteomes" id="UP000002700"/>
    </source>
</evidence>
<dbReference type="EnsemblBacteria" id="ABA50710">
    <property type="protein sequence ID" value="ABA50710"/>
    <property type="gene ID" value="BURPS1710b_1292"/>
</dbReference>
<gene>
    <name evidence="1" type="ordered locus">BURPS1710b_1292</name>
</gene>
<proteinExistence type="predicted"/>
<dbReference type="EMBL" id="CP000124">
    <property type="protein sequence ID" value="ABA50710.1"/>
    <property type="molecule type" value="Genomic_DNA"/>
</dbReference>
<accession>Q3JUQ1</accession>
<organism evidence="1 2">
    <name type="scientific">Burkholderia pseudomallei (strain 1710b)</name>
    <dbReference type="NCBI Taxonomy" id="320372"/>
    <lineage>
        <taxon>Bacteria</taxon>
        <taxon>Pseudomonadati</taxon>
        <taxon>Pseudomonadota</taxon>
        <taxon>Betaproteobacteria</taxon>
        <taxon>Burkholderiales</taxon>
        <taxon>Burkholderiaceae</taxon>
        <taxon>Burkholderia</taxon>
        <taxon>pseudomallei group</taxon>
    </lineage>
</organism>
<dbReference type="AlphaFoldDB" id="Q3JUQ1"/>
<dbReference type="HOGENOM" id="CLU_948910_0_0_4"/>
<name>Q3JUQ1_BURP1</name>
<reference evidence="1 2" key="1">
    <citation type="submission" date="2005-09" db="EMBL/GenBank/DDBJ databases">
        <authorList>
            <person name="Woods D.E."/>
            <person name="Nierman W.C."/>
        </authorList>
    </citation>
    <scope>NUCLEOTIDE SEQUENCE [LARGE SCALE GENOMIC DNA]</scope>
    <source>
        <strain evidence="1 2">1710b</strain>
    </source>
</reference>
<evidence type="ECO:0000313" key="1">
    <source>
        <dbReference type="EMBL" id="ABA50710.1"/>
    </source>
</evidence>